<dbReference type="OrthoDB" id="900414at2759"/>
<keyword evidence="1" id="KW-0732">Signal</keyword>
<dbReference type="InParanoid" id="A0A6I9T9Y9"/>
<dbReference type="AlphaFoldDB" id="A0A6I9T9Y9"/>
<accession>A0A6I9T9Y9</accession>
<gene>
    <name evidence="3" type="primary">LOC105164233</name>
</gene>
<feature type="signal peptide" evidence="1">
    <location>
        <begin position="1"/>
        <end position="21"/>
    </location>
</feature>
<dbReference type="GeneID" id="105164233"/>
<dbReference type="Proteomes" id="UP000504604">
    <property type="component" value="Linkage group LG6"/>
</dbReference>
<evidence type="ECO:0000313" key="3">
    <source>
        <dbReference type="RefSeq" id="XP_011081149.1"/>
    </source>
</evidence>
<evidence type="ECO:0000313" key="2">
    <source>
        <dbReference type="Proteomes" id="UP000504604"/>
    </source>
</evidence>
<dbReference type="KEGG" id="sind:105164233"/>
<name>A0A6I9T9Y9_SESIN</name>
<keyword evidence="2" id="KW-1185">Reference proteome</keyword>
<proteinExistence type="predicted"/>
<reference evidence="3" key="1">
    <citation type="submission" date="2025-08" db="UniProtKB">
        <authorList>
            <consortium name="RefSeq"/>
        </authorList>
    </citation>
    <scope>IDENTIFICATION</scope>
</reference>
<feature type="chain" id="PRO_5026938588" evidence="1">
    <location>
        <begin position="22"/>
        <end position="122"/>
    </location>
</feature>
<evidence type="ECO:0000256" key="1">
    <source>
        <dbReference type="SAM" id="SignalP"/>
    </source>
</evidence>
<organism evidence="2 3">
    <name type="scientific">Sesamum indicum</name>
    <name type="common">Oriental sesame</name>
    <name type="synonym">Sesamum orientale</name>
    <dbReference type="NCBI Taxonomy" id="4182"/>
    <lineage>
        <taxon>Eukaryota</taxon>
        <taxon>Viridiplantae</taxon>
        <taxon>Streptophyta</taxon>
        <taxon>Embryophyta</taxon>
        <taxon>Tracheophyta</taxon>
        <taxon>Spermatophyta</taxon>
        <taxon>Magnoliopsida</taxon>
        <taxon>eudicotyledons</taxon>
        <taxon>Gunneridae</taxon>
        <taxon>Pentapetalae</taxon>
        <taxon>asterids</taxon>
        <taxon>lamiids</taxon>
        <taxon>Lamiales</taxon>
        <taxon>Pedaliaceae</taxon>
        <taxon>Sesamum</taxon>
    </lineage>
</organism>
<protein>
    <submittedName>
        <fullName evidence="3">Uncharacterized protein LOC105164233</fullName>
    </submittedName>
</protein>
<sequence length="122" mass="13791">MAIRCLSVLIFLTFILAPGHQRIQVADGRVRSPPTQSLGTKPSSIYSNENKLMQRVKDAGSPSSVLRCTINLGVCDLTISEEDCLYMCVGNYAHKHPRSFCYQPPETKYTYCLCEYDCYKKI</sequence>
<dbReference type="RefSeq" id="XP_011081149.1">
    <property type="nucleotide sequence ID" value="XM_011082847.1"/>
</dbReference>